<feature type="transmembrane region" description="Helical" evidence="1">
    <location>
        <begin position="6"/>
        <end position="24"/>
    </location>
</feature>
<evidence type="ECO:0000313" key="3">
    <source>
        <dbReference type="Proteomes" id="UP000319671"/>
    </source>
</evidence>
<keyword evidence="3" id="KW-1185">Reference proteome</keyword>
<sequence>MMVWTLAGLFGISVILLVISIYRTSQSSKAEHKQIDLIHISTMKEINAIQDAIRNIELDIEVVMREAGVQLTSEDKVFMREVLDLANRNYSTESIADMKQVSVEKIEQMLAPYRTLKEGRKVANEN</sequence>
<evidence type="ECO:0000313" key="2">
    <source>
        <dbReference type="EMBL" id="TWE01770.1"/>
    </source>
</evidence>
<organism evidence="2 3">
    <name type="scientific">Neobacillus bataviensis</name>
    <dbReference type="NCBI Taxonomy" id="220685"/>
    <lineage>
        <taxon>Bacteria</taxon>
        <taxon>Bacillati</taxon>
        <taxon>Bacillota</taxon>
        <taxon>Bacilli</taxon>
        <taxon>Bacillales</taxon>
        <taxon>Bacillaceae</taxon>
        <taxon>Neobacillus</taxon>
    </lineage>
</organism>
<keyword evidence="1" id="KW-1133">Transmembrane helix</keyword>
<gene>
    <name evidence="2" type="ORF">FB550_105138</name>
</gene>
<evidence type="ECO:0000256" key="1">
    <source>
        <dbReference type="SAM" id="Phobius"/>
    </source>
</evidence>
<protein>
    <submittedName>
        <fullName evidence="2">Uncharacterized protein</fullName>
    </submittedName>
</protein>
<name>A0A561DEF7_9BACI</name>
<dbReference type="EMBL" id="VIVN01000005">
    <property type="protein sequence ID" value="TWE01770.1"/>
    <property type="molecule type" value="Genomic_DNA"/>
</dbReference>
<dbReference type="AlphaFoldDB" id="A0A561DEF7"/>
<keyword evidence="1" id="KW-0472">Membrane</keyword>
<proteinExistence type="predicted"/>
<dbReference type="Proteomes" id="UP000319671">
    <property type="component" value="Unassembled WGS sequence"/>
</dbReference>
<comment type="caution">
    <text evidence="2">The sequence shown here is derived from an EMBL/GenBank/DDBJ whole genome shotgun (WGS) entry which is preliminary data.</text>
</comment>
<dbReference type="RefSeq" id="WP_261380641.1">
    <property type="nucleotide sequence ID" value="NZ_VIVN01000005.1"/>
</dbReference>
<keyword evidence="1" id="KW-0812">Transmembrane</keyword>
<accession>A0A561DEF7</accession>
<reference evidence="2 3" key="1">
    <citation type="submission" date="2019-06" db="EMBL/GenBank/DDBJ databases">
        <title>Sorghum-associated microbial communities from plants grown in Nebraska, USA.</title>
        <authorList>
            <person name="Schachtman D."/>
        </authorList>
    </citation>
    <scope>NUCLEOTIDE SEQUENCE [LARGE SCALE GENOMIC DNA]</scope>
    <source>
        <strain evidence="2 3">2482</strain>
    </source>
</reference>